<keyword evidence="3" id="KW-0479">Metal-binding</keyword>
<evidence type="ECO:0000259" key="7">
    <source>
        <dbReference type="Pfam" id="PF00149"/>
    </source>
</evidence>
<dbReference type="Gene3D" id="3.60.21.10">
    <property type="match status" value="1"/>
</dbReference>
<dbReference type="GO" id="GO:0008758">
    <property type="term" value="F:UDP-2,3-diacylglucosamine hydrolase activity"/>
    <property type="evidence" value="ECO:0007669"/>
    <property type="project" value="TreeGrafter"/>
</dbReference>
<reference evidence="8" key="1">
    <citation type="submission" date="2020-04" db="EMBL/GenBank/DDBJ databases">
        <authorList>
            <person name="Zhang T."/>
        </authorList>
    </citation>
    <scope>NUCLEOTIDE SEQUENCE</scope>
    <source>
        <strain evidence="8">HKST-UBA02</strain>
    </source>
</reference>
<evidence type="ECO:0000256" key="2">
    <source>
        <dbReference type="ARBA" id="ARBA00022519"/>
    </source>
</evidence>
<accession>A0A956SBS3</accession>
<dbReference type="Pfam" id="PF00149">
    <property type="entry name" value="Metallophos"/>
    <property type="match status" value="1"/>
</dbReference>
<keyword evidence="5" id="KW-0472">Membrane</keyword>
<evidence type="ECO:0000313" key="9">
    <source>
        <dbReference type="Proteomes" id="UP000739538"/>
    </source>
</evidence>
<feature type="domain" description="Calcineurin-like phosphoesterase" evidence="7">
    <location>
        <begin position="12"/>
        <end position="211"/>
    </location>
</feature>
<dbReference type="GO" id="GO:0009245">
    <property type="term" value="P:lipid A biosynthetic process"/>
    <property type="evidence" value="ECO:0007669"/>
    <property type="project" value="TreeGrafter"/>
</dbReference>
<comment type="caution">
    <text evidence="8">The sequence shown here is derived from an EMBL/GenBank/DDBJ whole genome shotgun (WGS) entry which is preliminary data.</text>
</comment>
<evidence type="ECO:0000256" key="4">
    <source>
        <dbReference type="ARBA" id="ARBA00022801"/>
    </source>
</evidence>
<name>A0A956SBS3_UNCEI</name>
<dbReference type="InterPro" id="IPR004843">
    <property type="entry name" value="Calcineurin-like_PHP"/>
</dbReference>
<dbReference type="PANTHER" id="PTHR34990">
    <property type="entry name" value="UDP-2,3-DIACYLGLUCOSAMINE HYDROLASE-RELATED"/>
    <property type="match status" value="1"/>
</dbReference>
<dbReference type="Proteomes" id="UP000739538">
    <property type="component" value="Unassembled WGS sequence"/>
</dbReference>
<organism evidence="8 9">
    <name type="scientific">Eiseniibacteriota bacterium</name>
    <dbReference type="NCBI Taxonomy" id="2212470"/>
    <lineage>
        <taxon>Bacteria</taxon>
        <taxon>Candidatus Eiseniibacteriota</taxon>
    </lineage>
</organism>
<protein>
    <submittedName>
        <fullName evidence="8">UDP-2,3-diacylglucosamine diphosphatase</fullName>
    </submittedName>
</protein>
<dbReference type="CDD" id="cd07398">
    <property type="entry name" value="MPP_YbbF-LpxH"/>
    <property type="match status" value="1"/>
</dbReference>
<sequence>MIQPAIVLDGSPIYFVSDAHLGSAEGVPGRESWLLDLIARARSEAAGLVIVGDLFDFWFEYRHAIPKVTFRVARAMADCVEAGVTVVYMGGNHDFWVGPWFERELGVRSFDDPIHARLQGRQVYLAHGDGLGPGDSGYKVLKKVLRHPWAISAYRALHPDFGIPFASFASHLSRSKGELPPDVLLPRVVRDVVRPALNGGADAMVMGHLHRAVHYAEEHADGTRTEFVLLGDWISLLTHARLEDGRFRLYRRTESGDEEVIPAQPFPPLPPPK</sequence>
<dbReference type="PANTHER" id="PTHR34990:SF1">
    <property type="entry name" value="UDP-2,3-DIACYLGLUCOSAMINE HYDROLASE"/>
    <property type="match status" value="1"/>
</dbReference>
<keyword evidence="6" id="KW-0464">Manganese</keyword>
<keyword evidence="1" id="KW-1003">Cell membrane</keyword>
<proteinExistence type="predicted"/>
<dbReference type="InterPro" id="IPR043461">
    <property type="entry name" value="LpxH-like"/>
</dbReference>
<dbReference type="InterPro" id="IPR029052">
    <property type="entry name" value="Metallo-depent_PP-like"/>
</dbReference>
<gene>
    <name evidence="8" type="ORF">KDA27_02630</name>
</gene>
<keyword evidence="2" id="KW-0997">Cell inner membrane</keyword>
<evidence type="ECO:0000313" key="8">
    <source>
        <dbReference type="EMBL" id="MCA9754671.1"/>
    </source>
</evidence>
<reference evidence="8" key="2">
    <citation type="journal article" date="2021" name="Microbiome">
        <title>Successional dynamics and alternative stable states in a saline activated sludge microbial community over 9 years.</title>
        <authorList>
            <person name="Wang Y."/>
            <person name="Ye J."/>
            <person name="Ju F."/>
            <person name="Liu L."/>
            <person name="Boyd J.A."/>
            <person name="Deng Y."/>
            <person name="Parks D.H."/>
            <person name="Jiang X."/>
            <person name="Yin X."/>
            <person name="Woodcroft B.J."/>
            <person name="Tyson G.W."/>
            <person name="Hugenholtz P."/>
            <person name="Polz M.F."/>
            <person name="Zhang T."/>
        </authorList>
    </citation>
    <scope>NUCLEOTIDE SEQUENCE</scope>
    <source>
        <strain evidence="8">HKST-UBA02</strain>
    </source>
</reference>
<evidence type="ECO:0000256" key="5">
    <source>
        <dbReference type="ARBA" id="ARBA00023136"/>
    </source>
</evidence>
<dbReference type="GO" id="GO:0016020">
    <property type="term" value="C:membrane"/>
    <property type="evidence" value="ECO:0007669"/>
    <property type="project" value="GOC"/>
</dbReference>
<dbReference type="SUPFAM" id="SSF56300">
    <property type="entry name" value="Metallo-dependent phosphatases"/>
    <property type="match status" value="1"/>
</dbReference>
<dbReference type="AlphaFoldDB" id="A0A956SBS3"/>
<evidence type="ECO:0000256" key="3">
    <source>
        <dbReference type="ARBA" id="ARBA00022723"/>
    </source>
</evidence>
<evidence type="ECO:0000256" key="1">
    <source>
        <dbReference type="ARBA" id="ARBA00022475"/>
    </source>
</evidence>
<keyword evidence="4" id="KW-0378">Hydrolase</keyword>
<dbReference type="EMBL" id="JAGQHS010000007">
    <property type="protein sequence ID" value="MCA9754671.1"/>
    <property type="molecule type" value="Genomic_DNA"/>
</dbReference>
<evidence type="ECO:0000256" key="6">
    <source>
        <dbReference type="ARBA" id="ARBA00023211"/>
    </source>
</evidence>
<dbReference type="GO" id="GO:0046872">
    <property type="term" value="F:metal ion binding"/>
    <property type="evidence" value="ECO:0007669"/>
    <property type="project" value="UniProtKB-KW"/>
</dbReference>